<accession>A0A150IMS5</accession>
<dbReference type="FunFam" id="3.30.56.70:FF:000001">
    <property type="entry name" value="tRNA (guanine(26)-N(2))-dimethyltransferase"/>
    <property type="match status" value="1"/>
</dbReference>
<comment type="function">
    <text evidence="8">Dimethylates a single guanine residue at position 26 of a number of tRNAs using S-adenosyl-L-methionine as donor of the methyl groups.</text>
</comment>
<gene>
    <name evidence="8 12" type="primary">trm1</name>
    <name evidence="10" type="ORF">APG10_00092</name>
    <name evidence="11" type="ORF">APG11_01431</name>
    <name evidence="12" type="ORF">APG12_00145</name>
</gene>
<evidence type="ECO:0000256" key="9">
    <source>
        <dbReference type="PROSITE-ProRule" id="PRU00958"/>
    </source>
</evidence>
<dbReference type="HAMAP" id="MF_00290">
    <property type="entry name" value="tRNA_dimethyltr_TRM1"/>
    <property type="match status" value="1"/>
</dbReference>
<feature type="binding site" evidence="8">
    <location>
        <position position="251"/>
    </location>
    <ligand>
        <name>Zn(2+)</name>
        <dbReference type="ChEBI" id="CHEBI:29105"/>
    </ligand>
</feature>
<keyword evidence="4 8" id="KW-0949">S-adenosyl-L-methionine</keyword>
<evidence type="ECO:0000256" key="1">
    <source>
        <dbReference type="ARBA" id="ARBA00022555"/>
    </source>
</evidence>
<feature type="binding site" evidence="8">
    <location>
        <position position="238"/>
    </location>
    <ligand>
        <name>Zn(2+)</name>
        <dbReference type="ChEBI" id="CHEBI:29105"/>
    </ligand>
</feature>
<feature type="binding site" evidence="8">
    <location>
        <position position="254"/>
    </location>
    <ligand>
        <name>Zn(2+)</name>
        <dbReference type="ChEBI" id="CHEBI:29105"/>
    </ligand>
</feature>
<evidence type="ECO:0000313" key="12">
    <source>
        <dbReference type="EMBL" id="KYC51220.1"/>
    </source>
</evidence>
<dbReference type="EC" id="2.1.1.216" evidence="7 8"/>
<evidence type="ECO:0000313" key="14">
    <source>
        <dbReference type="Proteomes" id="UP000092401"/>
    </source>
</evidence>
<evidence type="ECO:0000313" key="10">
    <source>
        <dbReference type="EMBL" id="KYC46222.1"/>
    </source>
</evidence>
<comment type="catalytic activity">
    <reaction evidence="8">
        <text>guanosine(26) in tRNA + 2 S-adenosyl-L-methionine = N(2)-dimethylguanosine(26) in tRNA + 2 S-adenosyl-L-homocysteine + 2 H(+)</text>
        <dbReference type="Rhea" id="RHEA:43140"/>
        <dbReference type="Rhea" id="RHEA-COMP:10359"/>
        <dbReference type="Rhea" id="RHEA-COMP:10360"/>
        <dbReference type="ChEBI" id="CHEBI:15378"/>
        <dbReference type="ChEBI" id="CHEBI:57856"/>
        <dbReference type="ChEBI" id="CHEBI:59789"/>
        <dbReference type="ChEBI" id="CHEBI:74269"/>
        <dbReference type="ChEBI" id="CHEBI:74513"/>
        <dbReference type="EC" id="2.1.1.216"/>
    </reaction>
</comment>
<keyword evidence="2 8" id="KW-0489">Methyltransferase</keyword>
<evidence type="ECO:0000256" key="3">
    <source>
        <dbReference type="ARBA" id="ARBA00022679"/>
    </source>
</evidence>
<feature type="binding site" evidence="8">
    <location>
        <position position="236"/>
    </location>
    <ligand>
        <name>Zn(2+)</name>
        <dbReference type="ChEBI" id="CHEBI:29105"/>
    </ligand>
</feature>
<dbReference type="Proteomes" id="UP000092403">
    <property type="component" value="Unassembled WGS sequence"/>
</dbReference>
<dbReference type="InterPro" id="IPR022923">
    <property type="entry name" value="TRM1_arc_bac"/>
</dbReference>
<dbReference type="InterPro" id="IPR042296">
    <property type="entry name" value="tRNA_met_Trm1_C"/>
</dbReference>
<keyword evidence="8" id="KW-0479">Metal-binding</keyword>
<keyword evidence="1 8" id="KW-0820">tRNA-binding</keyword>
<dbReference type="NCBIfam" id="TIGR00308">
    <property type="entry name" value="TRM1"/>
    <property type="match status" value="1"/>
</dbReference>
<comment type="caution">
    <text evidence="8">Lacks conserved residue(s) required for the propagation of feature annotation.</text>
</comment>
<dbReference type="Proteomes" id="UP000091929">
    <property type="component" value="Unassembled WGS sequence"/>
</dbReference>
<dbReference type="Gene3D" id="3.40.50.150">
    <property type="entry name" value="Vaccinia Virus protein VP39"/>
    <property type="match status" value="1"/>
</dbReference>
<evidence type="ECO:0000256" key="2">
    <source>
        <dbReference type="ARBA" id="ARBA00022603"/>
    </source>
</evidence>
<organism evidence="12 15">
    <name type="scientific">Candidatus Methanofastidiosum methylothiophilum</name>
    <dbReference type="NCBI Taxonomy" id="1705564"/>
    <lineage>
        <taxon>Archaea</taxon>
        <taxon>Methanobacteriati</taxon>
        <taxon>Methanobacteriota</taxon>
        <taxon>Stenosarchaea group</taxon>
        <taxon>Candidatus Methanofastidiosia</taxon>
        <taxon>Candidatus Methanofastidiosales</taxon>
        <taxon>Candidatus Methanofastidiosaceae</taxon>
        <taxon>Candidatus Methanofastidiosum</taxon>
    </lineage>
</organism>
<dbReference type="GO" id="GO:0046872">
    <property type="term" value="F:metal ion binding"/>
    <property type="evidence" value="ECO:0007669"/>
    <property type="project" value="UniProtKB-KW"/>
</dbReference>
<dbReference type="InterPro" id="IPR029063">
    <property type="entry name" value="SAM-dependent_MTases_sf"/>
</dbReference>
<dbReference type="InterPro" id="IPR002905">
    <property type="entry name" value="Trm1"/>
</dbReference>
<name>A0A150J1W6_9EURY</name>
<feature type="binding site" evidence="8">
    <location>
        <position position="107"/>
    </location>
    <ligand>
        <name>S-adenosyl-L-methionine</name>
        <dbReference type="ChEBI" id="CHEBI:59789"/>
    </ligand>
</feature>
<keyword evidence="6 8" id="KW-0694">RNA-binding</keyword>
<keyword evidence="5 8" id="KW-0819">tRNA processing</keyword>
<reference evidence="13 14" key="1">
    <citation type="journal article" date="2016" name="ISME J.">
        <title>Chasing the elusive Euryarchaeota class WSA2: genomes reveal a uniquely fastidious methyl-reducing methanogen.</title>
        <authorList>
            <person name="Nobu M.K."/>
            <person name="Narihiro T."/>
            <person name="Kuroda K."/>
            <person name="Mei R."/>
            <person name="Liu W.T."/>
        </authorList>
    </citation>
    <scope>NUCLEOTIDE SEQUENCE [LARGE SCALE GENOMIC DNA]</scope>
    <source>
        <strain evidence="10">B03fssc0709_Meth_Bin005</strain>
        <strain evidence="11">B15fssc0709_Meth_Bin003</strain>
        <strain evidence="12">BMIXfssc0709_Meth_Bin006</strain>
    </source>
</reference>
<dbReference type="Pfam" id="PF02005">
    <property type="entry name" value="TRM"/>
    <property type="match status" value="1"/>
</dbReference>
<keyword evidence="3 8" id="KW-0808">Transferase</keyword>
<dbReference type="PANTHER" id="PTHR10631">
    <property type="entry name" value="N 2 ,N 2 -DIMETHYLGUANOSINE TRNA METHYLTRANSFERASE"/>
    <property type="match status" value="1"/>
</dbReference>
<dbReference type="AlphaFoldDB" id="A0A150J1W6"/>
<evidence type="ECO:0000256" key="6">
    <source>
        <dbReference type="ARBA" id="ARBA00022884"/>
    </source>
</evidence>
<evidence type="ECO:0000256" key="7">
    <source>
        <dbReference type="ARBA" id="ARBA00039099"/>
    </source>
</evidence>
<feature type="binding site" evidence="8">
    <location>
        <position position="81"/>
    </location>
    <ligand>
        <name>S-adenosyl-L-methionine</name>
        <dbReference type="ChEBI" id="CHEBI:59789"/>
    </ligand>
</feature>
<keyword evidence="8" id="KW-0862">Zinc</keyword>
<dbReference type="EMBL" id="LNGF01000033">
    <property type="protein sequence ID" value="KYC47122.1"/>
    <property type="molecule type" value="Genomic_DNA"/>
</dbReference>
<accession>A0A150IQH6</accession>
<evidence type="ECO:0000313" key="15">
    <source>
        <dbReference type="Proteomes" id="UP000092403"/>
    </source>
</evidence>
<evidence type="ECO:0000256" key="5">
    <source>
        <dbReference type="ARBA" id="ARBA00022694"/>
    </source>
</evidence>
<dbReference type="EMBL" id="LNGE01000002">
    <property type="protein sequence ID" value="KYC46222.1"/>
    <property type="molecule type" value="Genomic_DNA"/>
</dbReference>
<dbReference type="Gene3D" id="3.30.56.70">
    <property type="entry name" value="N2,N2-dimethylguanosine tRNA methyltransferase, C-terminal domain"/>
    <property type="match status" value="1"/>
</dbReference>
<sequence>MELCEFTEGRAKIEVPKFEKVTAKTPVFYNPKMAFSRDISVSVMNAIKLKESGKVIDGLSGSGIRGLRYILESNSEVYFNDHNPAAARLIERNLKLNSLEAPITKSDFNHVYGKFEVVDIDPFGSPVRFLDGAFRILKNDSYLFLTATDTSALTGAHVSSCKRKYDSKPLKCSFTHELAVRILIGKVARNAAKYNLSVRPILSYTKEHFIRAYFEVKYGKERTNKTLNNLGFAINCKCGYREVTASFIPVCPNCGEKVSFSHPLWISNIKDSKFVSNCVKEYESRDFLNEKPLELLKVVENELDAPLFYDIHELSHIYKVKIPKTEEMIKKLKELGFDASATHFSPVSVKTNADIKDVLRCLNE</sequence>
<evidence type="ECO:0000313" key="13">
    <source>
        <dbReference type="Proteomes" id="UP000091929"/>
    </source>
</evidence>
<dbReference type="GO" id="GO:0000049">
    <property type="term" value="F:tRNA binding"/>
    <property type="evidence" value="ECO:0007669"/>
    <property type="project" value="UniProtKB-UniRule"/>
</dbReference>
<proteinExistence type="inferred from homology"/>
<evidence type="ECO:0000256" key="8">
    <source>
        <dbReference type="HAMAP-Rule" id="MF_00290"/>
    </source>
</evidence>
<dbReference type="PANTHER" id="PTHR10631:SF3">
    <property type="entry name" value="TRNA (GUANINE(26)-N(2))-DIMETHYLTRANSFERASE"/>
    <property type="match status" value="1"/>
</dbReference>
<feature type="binding site" evidence="8">
    <location>
        <position position="37"/>
    </location>
    <ligand>
        <name>S-adenosyl-L-methionine</name>
        <dbReference type="ChEBI" id="CHEBI:59789"/>
    </ligand>
</feature>
<dbReference type="Proteomes" id="UP000092401">
    <property type="component" value="Unassembled WGS sequence"/>
</dbReference>
<dbReference type="PROSITE" id="PS51626">
    <property type="entry name" value="SAM_MT_TRM1"/>
    <property type="match status" value="1"/>
</dbReference>
<dbReference type="GO" id="GO:0002940">
    <property type="term" value="P:tRNA N2-guanine methylation"/>
    <property type="evidence" value="ECO:0007669"/>
    <property type="project" value="TreeGrafter"/>
</dbReference>
<dbReference type="EMBL" id="LNJC01000002">
    <property type="protein sequence ID" value="KYC51220.1"/>
    <property type="molecule type" value="Genomic_DNA"/>
</dbReference>
<dbReference type="SUPFAM" id="SSF53335">
    <property type="entry name" value="S-adenosyl-L-methionine-dependent methyltransferases"/>
    <property type="match status" value="1"/>
</dbReference>
<feature type="binding site" evidence="8">
    <location>
        <position position="65"/>
    </location>
    <ligand>
        <name>S-adenosyl-L-methionine</name>
        <dbReference type="ChEBI" id="CHEBI:59789"/>
    </ligand>
</feature>
<comment type="similarity">
    <text evidence="8 9">Belongs to the class I-like SAM-binding methyltransferase superfamily. Trm1 family.</text>
</comment>
<accession>A0A150J1W6</accession>
<comment type="caution">
    <text evidence="12">The sequence shown here is derived from an EMBL/GenBank/DDBJ whole genome shotgun (WGS) entry which is preliminary data.</text>
</comment>
<dbReference type="GO" id="GO:0160104">
    <property type="term" value="F:tRNA (guanine(26)-N2)-dimethyltransferase activity"/>
    <property type="evidence" value="ECO:0007669"/>
    <property type="project" value="UniProtKB-UniRule"/>
</dbReference>
<evidence type="ECO:0000256" key="4">
    <source>
        <dbReference type="ARBA" id="ARBA00022691"/>
    </source>
</evidence>
<evidence type="ECO:0000313" key="11">
    <source>
        <dbReference type="EMBL" id="KYC47122.1"/>
    </source>
</evidence>
<protein>
    <recommendedName>
        <fullName evidence="7 8">tRNA (guanine(26)-N(2))-dimethyltransferase</fullName>
        <ecNumber evidence="7 8">2.1.1.216</ecNumber>
    </recommendedName>
    <alternativeName>
        <fullName evidence="8">tRNA 2,2-dimethylguanosine-26 methyltransferase</fullName>
    </alternativeName>
    <alternativeName>
        <fullName evidence="8">tRNA(guanine-26,N(2)-N(2)) methyltransferase</fullName>
    </alternativeName>
    <alternativeName>
        <fullName evidence="8">tRNA(m(2,2)G26)dimethyltransferase</fullName>
    </alternativeName>
</protein>